<evidence type="ECO:0000256" key="3">
    <source>
        <dbReference type="ARBA" id="ARBA00023082"/>
    </source>
</evidence>
<dbReference type="Pfam" id="PF08281">
    <property type="entry name" value="Sigma70_r4_2"/>
    <property type="match status" value="1"/>
</dbReference>
<evidence type="ECO:0000256" key="1">
    <source>
        <dbReference type="ARBA" id="ARBA00010641"/>
    </source>
</evidence>
<dbReference type="EMBL" id="QLYX01000007">
    <property type="protein sequence ID" value="RAY14031.1"/>
    <property type="molecule type" value="Genomic_DNA"/>
</dbReference>
<dbReference type="CDD" id="cd06171">
    <property type="entry name" value="Sigma70_r4"/>
    <property type="match status" value="1"/>
</dbReference>
<dbReference type="InterPro" id="IPR007627">
    <property type="entry name" value="RNA_pol_sigma70_r2"/>
</dbReference>
<keyword evidence="5" id="KW-0804">Transcription</keyword>
<dbReference type="InterPro" id="IPR039425">
    <property type="entry name" value="RNA_pol_sigma-70-like"/>
</dbReference>
<proteinExistence type="inferred from homology"/>
<dbReference type="GO" id="GO:0016987">
    <property type="term" value="F:sigma factor activity"/>
    <property type="evidence" value="ECO:0007669"/>
    <property type="project" value="UniProtKB-KW"/>
</dbReference>
<dbReference type="Gene3D" id="1.10.1740.10">
    <property type="match status" value="1"/>
</dbReference>
<dbReference type="SUPFAM" id="SSF88659">
    <property type="entry name" value="Sigma3 and sigma4 domains of RNA polymerase sigma factors"/>
    <property type="match status" value="1"/>
</dbReference>
<dbReference type="SUPFAM" id="SSF88946">
    <property type="entry name" value="Sigma2 domain of RNA polymerase sigma factors"/>
    <property type="match status" value="1"/>
</dbReference>
<keyword evidence="2" id="KW-0805">Transcription regulation</keyword>
<comment type="caution">
    <text evidence="8">The sequence shown here is derived from an EMBL/GenBank/DDBJ whole genome shotgun (WGS) entry which is preliminary data.</text>
</comment>
<gene>
    <name evidence="8" type="ORF">DPM19_17260</name>
</gene>
<dbReference type="InterPro" id="IPR013249">
    <property type="entry name" value="RNA_pol_sigma70_r4_t2"/>
</dbReference>
<feature type="domain" description="RNA polymerase sigma factor 70 region 4 type 2" evidence="7">
    <location>
        <begin position="121"/>
        <end position="175"/>
    </location>
</feature>
<keyword evidence="4" id="KW-0238">DNA-binding</keyword>
<organism evidence="8 9">
    <name type="scientific">Actinomadura craniellae</name>
    <dbReference type="NCBI Taxonomy" id="2231787"/>
    <lineage>
        <taxon>Bacteria</taxon>
        <taxon>Bacillati</taxon>
        <taxon>Actinomycetota</taxon>
        <taxon>Actinomycetes</taxon>
        <taxon>Streptosporangiales</taxon>
        <taxon>Thermomonosporaceae</taxon>
        <taxon>Actinomadura</taxon>
    </lineage>
</organism>
<protein>
    <submittedName>
        <fullName evidence="8">Sigma-70 family RNA polymerase sigma factor</fullName>
    </submittedName>
</protein>
<feature type="domain" description="RNA polymerase sigma-70 region 2" evidence="6">
    <location>
        <begin position="27"/>
        <end position="92"/>
    </location>
</feature>
<evidence type="ECO:0000259" key="7">
    <source>
        <dbReference type="Pfam" id="PF08281"/>
    </source>
</evidence>
<evidence type="ECO:0000259" key="6">
    <source>
        <dbReference type="Pfam" id="PF04542"/>
    </source>
</evidence>
<accession>A0A365H4L3</accession>
<evidence type="ECO:0000313" key="8">
    <source>
        <dbReference type="EMBL" id="RAY14031.1"/>
    </source>
</evidence>
<dbReference type="PANTHER" id="PTHR43133:SF8">
    <property type="entry name" value="RNA POLYMERASE SIGMA FACTOR HI_1459-RELATED"/>
    <property type="match status" value="1"/>
</dbReference>
<dbReference type="GO" id="GO:0006352">
    <property type="term" value="P:DNA-templated transcription initiation"/>
    <property type="evidence" value="ECO:0007669"/>
    <property type="project" value="InterPro"/>
</dbReference>
<dbReference type="Proteomes" id="UP000251891">
    <property type="component" value="Unassembled WGS sequence"/>
</dbReference>
<dbReference type="Gene3D" id="1.10.10.10">
    <property type="entry name" value="Winged helix-like DNA-binding domain superfamily/Winged helix DNA-binding domain"/>
    <property type="match status" value="1"/>
</dbReference>
<dbReference type="InterPro" id="IPR013325">
    <property type="entry name" value="RNA_pol_sigma_r2"/>
</dbReference>
<sequence length="308" mass="33317">MGVPSEESDVELLRAARNGEVAAVGALLERHRAGMHAVALSVLGNGPDVEDAVQDASLIALRRMGEVRQPESVGAWLRMVVRNVCRSRLRAAAITTPVPDPGAVAAGAGPEGVIEQHAMRDWLWRAIDELSPTLRVTVMLRHFSPRTPSYHQIAALYGVPVGTVRSRLGQARAKLAEAMAATAASAHDDAVARCRASAREAVETLAAAEQGRFAELTAERWTPDVAYYRGRRRVGGRDFLIRGMAGDLEAGVRQRFVAAVTGRDATIWEMDLVNPPEKPGHCPPAVAWLMSLRDGRMHQLRLFHAPAG</sequence>
<evidence type="ECO:0000256" key="5">
    <source>
        <dbReference type="ARBA" id="ARBA00023163"/>
    </source>
</evidence>
<evidence type="ECO:0000313" key="9">
    <source>
        <dbReference type="Proteomes" id="UP000251891"/>
    </source>
</evidence>
<evidence type="ECO:0000256" key="4">
    <source>
        <dbReference type="ARBA" id="ARBA00023125"/>
    </source>
</evidence>
<keyword evidence="3" id="KW-0731">Sigma factor</keyword>
<dbReference type="NCBIfam" id="TIGR02937">
    <property type="entry name" value="sigma70-ECF"/>
    <property type="match status" value="1"/>
</dbReference>
<comment type="similarity">
    <text evidence="1">Belongs to the sigma-70 factor family. ECF subfamily.</text>
</comment>
<dbReference type="OrthoDB" id="3821507at2"/>
<dbReference type="PANTHER" id="PTHR43133">
    <property type="entry name" value="RNA POLYMERASE ECF-TYPE SIGMA FACTO"/>
    <property type="match status" value="1"/>
</dbReference>
<keyword evidence="9" id="KW-1185">Reference proteome</keyword>
<dbReference type="InterPro" id="IPR036388">
    <property type="entry name" value="WH-like_DNA-bd_sf"/>
</dbReference>
<name>A0A365H4L3_9ACTN</name>
<dbReference type="InterPro" id="IPR014284">
    <property type="entry name" value="RNA_pol_sigma-70_dom"/>
</dbReference>
<dbReference type="InterPro" id="IPR013324">
    <property type="entry name" value="RNA_pol_sigma_r3/r4-like"/>
</dbReference>
<dbReference type="GO" id="GO:0003677">
    <property type="term" value="F:DNA binding"/>
    <property type="evidence" value="ECO:0007669"/>
    <property type="project" value="UniProtKB-KW"/>
</dbReference>
<dbReference type="AlphaFoldDB" id="A0A365H4L3"/>
<dbReference type="Pfam" id="PF04542">
    <property type="entry name" value="Sigma70_r2"/>
    <property type="match status" value="1"/>
</dbReference>
<reference evidence="8 9" key="1">
    <citation type="submission" date="2018-06" db="EMBL/GenBank/DDBJ databases">
        <title>Actinomadura craniellae sp. nov. isolated from marine sponge Craniella sp.</title>
        <authorList>
            <person name="Li L."/>
            <person name="Xu Q.H."/>
            <person name="Lin H.W."/>
            <person name="Lu Y.H."/>
        </authorList>
    </citation>
    <scope>NUCLEOTIDE SEQUENCE [LARGE SCALE GENOMIC DNA]</scope>
    <source>
        <strain evidence="8 9">LHW63021</strain>
    </source>
</reference>
<evidence type="ECO:0000256" key="2">
    <source>
        <dbReference type="ARBA" id="ARBA00023015"/>
    </source>
</evidence>